<name>A0A9W6J4N7_9HYPH</name>
<evidence type="ECO:0000256" key="1">
    <source>
        <dbReference type="ARBA" id="ARBA00008898"/>
    </source>
</evidence>
<dbReference type="Gene3D" id="2.30.110.10">
    <property type="entry name" value="Electron Transport, Fmn-binding Protein, Chain A"/>
    <property type="match status" value="1"/>
</dbReference>
<dbReference type="Pfam" id="PF01613">
    <property type="entry name" value="Flavin_Reduct"/>
    <property type="match status" value="1"/>
</dbReference>
<dbReference type="EMBL" id="BSFI01000023">
    <property type="protein sequence ID" value="GLK69741.1"/>
    <property type="molecule type" value="Genomic_DNA"/>
</dbReference>
<gene>
    <name evidence="4" type="ORF">GCM10008179_33790</name>
</gene>
<evidence type="ECO:0000259" key="3">
    <source>
        <dbReference type="SMART" id="SM00903"/>
    </source>
</evidence>
<dbReference type="RefSeq" id="WP_271169960.1">
    <property type="nucleotide sequence ID" value="NZ_BSFI01000023.1"/>
</dbReference>
<reference evidence="4" key="2">
    <citation type="submission" date="2023-01" db="EMBL/GenBank/DDBJ databases">
        <authorList>
            <person name="Sun Q."/>
            <person name="Evtushenko L."/>
        </authorList>
    </citation>
    <scope>NUCLEOTIDE SEQUENCE</scope>
    <source>
        <strain evidence="4">VKM B-2347</strain>
    </source>
</reference>
<comment type="caution">
    <text evidence="4">The sequence shown here is derived from an EMBL/GenBank/DDBJ whole genome shotgun (WGS) entry which is preliminary data.</text>
</comment>
<dbReference type="GO" id="GO:0010181">
    <property type="term" value="F:FMN binding"/>
    <property type="evidence" value="ECO:0007669"/>
    <property type="project" value="InterPro"/>
</dbReference>
<dbReference type="PANTHER" id="PTHR30466:SF11">
    <property type="entry name" value="FLAVIN-DEPENDENT MONOOXYGENASE, REDUCTASE SUBUNIT HSAB"/>
    <property type="match status" value="1"/>
</dbReference>
<evidence type="ECO:0000256" key="2">
    <source>
        <dbReference type="ARBA" id="ARBA00023002"/>
    </source>
</evidence>
<dbReference type="InterPro" id="IPR050268">
    <property type="entry name" value="NADH-dep_flavin_reductase"/>
</dbReference>
<dbReference type="AlphaFoldDB" id="A0A9W6J4N7"/>
<keyword evidence="5" id="KW-1185">Reference proteome</keyword>
<feature type="domain" description="Flavin reductase like" evidence="3">
    <location>
        <begin position="30"/>
        <end position="173"/>
    </location>
</feature>
<sequence length="182" mass="19973">MSTVLASALRDDEPIVLRPQLDEARFKAALAEFPAAVTVVTCWGDAGKPVGATLSSCGSLSLDPPLMFAAFDRSSATLKEISSPGKRFLIHLLGEGQEKTAYRLAGKGADKFDDVVWRQTRFGPQLADCCRVFRCEVHALLSAGDHVIVTGLVHGVEEERRQPLVYHRREIYPAPERTEAPR</sequence>
<reference evidence="4" key="1">
    <citation type="journal article" date="2014" name="Int. J. Syst. Evol. Microbiol.">
        <title>Complete genome sequence of Corynebacterium casei LMG S-19264T (=DSM 44701T), isolated from a smear-ripened cheese.</title>
        <authorList>
            <consortium name="US DOE Joint Genome Institute (JGI-PGF)"/>
            <person name="Walter F."/>
            <person name="Albersmeier A."/>
            <person name="Kalinowski J."/>
            <person name="Ruckert C."/>
        </authorList>
    </citation>
    <scope>NUCLEOTIDE SEQUENCE</scope>
    <source>
        <strain evidence="4">VKM B-2347</strain>
    </source>
</reference>
<dbReference type="GO" id="GO:0042602">
    <property type="term" value="F:riboflavin reductase (NADPH) activity"/>
    <property type="evidence" value="ECO:0007669"/>
    <property type="project" value="TreeGrafter"/>
</dbReference>
<dbReference type="SMART" id="SM00903">
    <property type="entry name" value="Flavin_Reduct"/>
    <property type="match status" value="1"/>
</dbReference>
<accession>A0A9W6J4N7</accession>
<keyword evidence="2" id="KW-0560">Oxidoreductase</keyword>
<protein>
    <recommendedName>
        <fullName evidence="3">Flavin reductase like domain-containing protein</fullName>
    </recommendedName>
</protein>
<evidence type="ECO:0000313" key="4">
    <source>
        <dbReference type="EMBL" id="GLK69741.1"/>
    </source>
</evidence>
<dbReference type="InterPro" id="IPR002563">
    <property type="entry name" value="Flavin_Rdtase-like_dom"/>
</dbReference>
<dbReference type="PANTHER" id="PTHR30466">
    <property type="entry name" value="FLAVIN REDUCTASE"/>
    <property type="match status" value="1"/>
</dbReference>
<evidence type="ECO:0000313" key="5">
    <source>
        <dbReference type="Proteomes" id="UP001143372"/>
    </source>
</evidence>
<organism evidence="4 5">
    <name type="scientific">Hansschlegelia plantiphila</name>
    <dbReference type="NCBI Taxonomy" id="374655"/>
    <lineage>
        <taxon>Bacteria</taxon>
        <taxon>Pseudomonadati</taxon>
        <taxon>Pseudomonadota</taxon>
        <taxon>Alphaproteobacteria</taxon>
        <taxon>Hyphomicrobiales</taxon>
        <taxon>Methylopilaceae</taxon>
        <taxon>Hansschlegelia</taxon>
    </lineage>
</organism>
<proteinExistence type="inferred from homology"/>
<dbReference type="InterPro" id="IPR012349">
    <property type="entry name" value="Split_barrel_FMN-bd"/>
</dbReference>
<dbReference type="Proteomes" id="UP001143372">
    <property type="component" value="Unassembled WGS sequence"/>
</dbReference>
<dbReference type="SUPFAM" id="SSF50475">
    <property type="entry name" value="FMN-binding split barrel"/>
    <property type="match status" value="1"/>
</dbReference>
<comment type="similarity">
    <text evidence="1">Belongs to the non-flavoprotein flavin reductase family.</text>
</comment>